<dbReference type="RefSeq" id="WP_218604155.1">
    <property type="nucleotide sequence ID" value="NZ_JADQDJ010000193.1"/>
</dbReference>
<proteinExistence type="predicted"/>
<keyword evidence="3" id="KW-0540">Nuclease</keyword>
<sequence length="284" mass="30852">MTAPQPPGYDDVFLGASTAVPLPADGRVVRELTYVHFTVLLDPARRLAVATGVNIDGAQLRELDRSDDWRLDPRVDADEQVGADVYAANDLDRGHLVRRSDPVWGAPEVAEQANSDTFVYPNAAPQAAQFNQSMELWLGLEDYLLTHADTYDTKLSVFTAPVLAADDPPYRGVGIPRLFWKVAAWATGPEPGGEPQLAATGYVLDQTPQLDDIDLPDDGTRQVGDPPPLGPYRTFQVPITDIATLTGLDLGPLVAADRLLVPASTGVGPRDRWNRLHTTAEIRL</sequence>
<dbReference type="GO" id="GO:0004519">
    <property type="term" value="F:endonuclease activity"/>
    <property type="evidence" value="ECO:0007669"/>
    <property type="project" value="UniProtKB-KW"/>
</dbReference>
<feature type="domain" description="ENPP1-3/EXOG-like endonuclease/phosphodiesterase" evidence="1">
    <location>
        <begin position="34"/>
        <end position="257"/>
    </location>
</feature>
<evidence type="ECO:0000313" key="4">
    <source>
        <dbReference type="Proteomes" id="UP000694287"/>
    </source>
</evidence>
<evidence type="ECO:0000259" key="2">
    <source>
        <dbReference type="SMART" id="SM00892"/>
    </source>
</evidence>
<dbReference type="InterPro" id="IPR020821">
    <property type="entry name" value="ENPP1-3/EXOG-like_nuc-like"/>
</dbReference>
<evidence type="ECO:0000313" key="3">
    <source>
        <dbReference type="EMBL" id="MBW0134975.1"/>
    </source>
</evidence>
<name>A0ABS6URW1_9PSEU</name>
<comment type="caution">
    <text evidence="3">The sequence shown here is derived from an EMBL/GenBank/DDBJ whole genome shotgun (WGS) entry which is preliminary data.</text>
</comment>
<feature type="domain" description="DNA/RNA non-specific endonuclease/pyrophosphatase/phosphodiesterase" evidence="2">
    <location>
        <begin position="33"/>
        <end position="257"/>
    </location>
</feature>
<dbReference type="InterPro" id="IPR001604">
    <property type="entry name" value="Endo_G_ENPP1-like_dom"/>
</dbReference>
<accession>A0ABS6URW1</accession>
<dbReference type="Proteomes" id="UP000694287">
    <property type="component" value="Unassembled WGS sequence"/>
</dbReference>
<dbReference type="SMART" id="SM00892">
    <property type="entry name" value="Endonuclease_NS"/>
    <property type="match status" value="1"/>
</dbReference>
<evidence type="ECO:0000259" key="1">
    <source>
        <dbReference type="SMART" id="SM00477"/>
    </source>
</evidence>
<dbReference type="EMBL" id="JADQDK010000001">
    <property type="protein sequence ID" value="MBW0134975.1"/>
    <property type="molecule type" value="Genomic_DNA"/>
</dbReference>
<keyword evidence="3" id="KW-0378">Hydrolase</keyword>
<dbReference type="PANTHER" id="PTHR13966">
    <property type="entry name" value="ENDONUCLEASE RELATED"/>
    <property type="match status" value="1"/>
</dbReference>
<keyword evidence="3" id="KW-0255">Endonuclease</keyword>
<dbReference type="CDD" id="cd00091">
    <property type="entry name" value="NUC"/>
    <property type="match status" value="1"/>
</dbReference>
<dbReference type="Pfam" id="PF01223">
    <property type="entry name" value="Endonuclease_NS"/>
    <property type="match status" value="1"/>
</dbReference>
<protein>
    <submittedName>
        <fullName evidence="3">DNA/RNA non-specific endonuclease</fullName>
    </submittedName>
</protein>
<gene>
    <name evidence="3" type="ORF">I4I81_12000</name>
</gene>
<dbReference type="InterPro" id="IPR040255">
    <property type="entry name" value="Non-specific_endonuclease"/>
</dbReference>
<keyword evidence="4" id="KW-1185">Reference proteome</keyword>
<dbReference type="SMART" id="SM00477">
    <property type="entry name" value="NUC"/>
    <property type="match status" value="1"/>
</dbReference>
<organism evidence="3 4">
    <name type="scientific">Pseudonocardia abyssalis</name>
    <dbReference type="NCBI Taxonomy" id="2792008"/>
    <lineage>
        <taxon>Bacteria</taxon>
        <taxon>Bacillati</taxon>
        <taxon>Actinomycetota</taxon>
        <taxon>Actinomycetes</taxon>
        <taxon>Pseudonocardiales</taxon>
        <taxon>Pseudonocardiaceae</taxon>
        <taxon>Pseudonocardia</taxon>
    </lineage>
</organism>
<dbReference type="PANTHER" id="PTHR13966:SF5">
    <property type="entry name" value="ENDONUCLEASE G, MITOCHONDRIAL"/>
    <property type="match status" value="1"/>
</dbReference>
<reference evidence="3 4" key="1">
    <citation type="submission" date="2020-11" db="EMBL/GenBank/DDBJ databases">
        <title>Pseudonocardia abyssalis sp. nov. and Pseudonocardia oceani sp. nov., description and phylogenomic analysis of two novel actinomycetes isolated from the deep Southern Ocean.</title>
        <authorList>
            <person name="Parra J."/>
        </authorList>
    </citation>
    <scope>NUCLEOTIDE SEQUENCE [LARGE SCALE GENOMIC DNA]</scope>
    <source>
        <strain evidence="3 4">KRD-168</strain>
    </source>
</reference>